<dbReference type="Pfam" id="PF04237">
    <property type="entry name" value="YjbR"/>
    <property type="match status" value="1"/>
</dbReference>
<evidence type="ECO:0000313" key="1">
    <source>
        <dbReference type="EMBL" id="RJX37275.1"/>
    </source>
</evidence>
<reference evidence="1 2" key="1">
    <citation type="submission" date="2018-09" db="EMBL/GenBank/DDBJ databases">
        <title>Paenibacillus aracenensis nov. sp. isolated from a cave in southern Spain.</title>
        <authorList>
            <person name="Jurado V."/>
            <person name="Gutierrez-Patricio S."/>
            <person name="Gonzalez-Pimentel J.L."/>
            <person name="Miller A.Z."/>
            <person name="Laiz L."/>
            <person name="Saiz-Jimenez C."/>
        </authorList>
    </citation>
    <scope>NUCLEOTIDE SEQUENCE [LARGE SCALE GENOMIC DNA]</scope>
    <source>
        <strain evidence="1 2">JCM 19203</strain>
    </source>
</reference>
<dbReference type="InterPro" id="IPR058532">
    <property type="entry name" value="YjbR/MT2646/Rv2570-like"/>
</dbReference>
<dbReference type="InterPro" id="IPR038056">
    <property type="entry name" value="YjbR-like_sf"/>
</dbReference>
<dbReference type="PANTHER" id="PTHR35145:SF1">
    <property type="entry name" value="CYTOPLASMIC PROTEIN"/>
    <property type="match status" value="1"/>
</dbReference>
<dbReference type="EMBL" id="QXQB01000006">
    <property type="protein sequence ID" value="RJX37275.1"/>
    <property type="molecule type" value="Genomic_DNA"/>
</dbReference>
<dbReference type="GO" id="GO:0003677">
    <property type="term" value="F:DNA binding"/>
    <property type="evidence" value="ECO:0007669"/>
    <property type="project" value="UniProtKB-KW"/>
</dbReference>
<comment type="caution">
    <text evidence="1">The sequence shown here is derived from an EMBL/GenBank/DDBJ whole genome shotgun (WGS) entry which is preliminary data.</text>
</comment>
<accession>A0A3A6PB02</accession>
<dbReference type="PANTHER" id="PTHR35145">
    <property type="entry name" value="CYTOPLASMIC PROTEIN-RELATED"/>
    <property type="match status" value="1"/>
</dbReference>
<dbReference type="Gene3D" id="3.90.1150.30">
    <property type="match status" value="1"/>
</dbReference>
<dbReference type="AlphaFoldDB" id="A0A3A6PB02"/>
<protein>
    <submittedName>
        <fullName evidence="1">MmcQ/YjbR family DNA-binding protein</fullName>
    </submittedName>
</protein>
<evidence type="ECO:0000313" key="2">
    <source>
        <dbReference type="Proteomes" id="UP000267798"/>
    </source>
</evidence>
<proteinExistence type="predicted"/>
<organism evidence="1 2">
    <name type="scientific">Paenibacillus pinisoli</name>
    <dbReference type="NCBI Taxonomy" id="1276110"/>
    <lineage>
        <taxon>Bacteria</taxon>
        <taxon>Bacillati</taxon>
        <taxon>Bacillota</taxon>
        <taxon>Bacilli</taxon>
        <taxon>Bacillales</taxon>
        <taxon>Paenibacillaceae</taxon>
        <taxon>Paenibacillus</taxon>
    </lineage>
</organism>
<dbReference type="Proteomes" id="UP000267798">
    <property type="component" value="Unassembled WGS sequence"/>
</dbReference>
<keyword evidence="1" id="KW-0238">DNA-binding</keyword>
<dbReference type="SUPFAM" id="SSF142906">
    <property type="entry name" value="YjbR-like"/>
    <property type="match status" value="1"/>
</dbReference>
<dbReference type="OrthoDB" id="9789813at2"/>
<sequence length="121" mass="13625">MLSREEWAQYCMEHRGAKEDYPFGPDPLVMKVGGKMFALIGVNDGIVNISLKCEPHMAELLRLEHEAVKPGYHLNKKHWNTVTIDGTVPSDEVKSMIDHSYDLVAKSLTKAQRALLAEGEF</sequence>
<gene>
    <name evidence="1" type="ORF">D3P09_23250</name>
</gene>
<keyword evidence="2" id="KW-1185">Reference proteome</keyword>
<dbReference type="RefSeq" id="WP_120113829.1">
    <property type="nucleotide sequence ID" value="NZ_QXQB01000006.1"/>
</dbReference>
<name>A0A3A6PB02_9BACL</name>
<dbReference type="InterPro" id="IPR007351">
    <property type="entry name" value="YjbR"/>
</dbReference>